<evidence type="ECO:0000259" key="3">
    <source>
        <dbReference type="PROSITE" id="PS51371"/>
    </source>
</evidence>
<dbReference type="InterPro" id="IPR051257">
    <property type="entry name" value="Diverse_CBS-Domain"/>
</dbReference>
<proteinExistence type="predicted"/>
<dbReference type="STRING" id="134849.SAMN05443668_104406"/>
<evidence type="ECO:0000313" key="5">
    <source>
        <dbReference type="Proteomes" id="UP000184440"/>
    </source>
</evidence>
<dbReference type="OrthoDB" id="9807125at2"/>
<dbReference type="InterPro" id="IPR000644">
    <property type="entry name" value="CBS_dom"/>
</dbReference>
<dbReference type="InterPro" id="IPR044725">
    <property type="entry name" value="CBSX3_CBS_dom"/>
</dbReference>
<dbReference type="EMBL" id="FRCS01000004">
    <property type="protein sequence ID" value="SHN27810.1"/>
    <property type="molecule type" value="Genomic_DNA"/>
</dbReference>
<dbReference type="SMART" id="SM00116">
    <property type="entry name" value="CBS"/>
    <property type="match status" value="2"/>
</dbReference>
<dbReference type="AlphaFoldDB" id="A0A1M7QAZ7"/>
<feature type="domain" description="CBS" evidence="3">
    <location>
        <begin position="78"/>
        <end position="133"/>
    </location>
</feature>
<dbReference type="InterPro" id="IPR046342">
    <property type="entry name" value="CBS_dom_sf"/>
</dbReference>
<keyword evidence="5" id="KW-1185">Reference proteome</keyword>
<sequence>MLISDVLRSKSGGSAVATVGPEVTVRALLAQLAEHNFGALVVSTDGHTIAGIVSERDIVRRLHEHGARLLDESVSSIMTVDVHTCRSSDDVARIRETMTQRRIRHLPVVEDGKLIGLVSIGDVVKSTISELETEKEQLVGYITS</sequence>
<dbReference type="Pfam" id="PF00571">
    <property type="entry name" value="CBS"/>
    <property type="match status" value="2"/>
</dbReference>
<feature type="domain" description="CBS" evidence="3">
    <location>
        <begin position="8"/>
        <end position="72"/>
    </location>
</feature>
<name>A0A1M7QAZ7_9ACTN</name>
<dbReference type="RefSeq" id="WP_073258014.1">
    <property type="nucleotide sequence ID" value="NZ_FRCS01000004.1"/>
</dbReference>
<gene>
    <name evidence="4" type="ORF">SAMN05443668_104406</name>
</gene>
<dbReference type="Gene3D" id="3.10.580.10">
    <property type="entry name" value="CBS-domain"/>
    <property type="match status" value="1"/>
</dbReference>
<dbReference type="PANTHER" id="PTHR43080">
    <property type="entry name" value="CBS DOMAIN-CONTAINING PROTEIN CBSX3, MITOCHONDRIAL"/>
    <property type="match status" value="1"/>
</dbReference>
<evidence type="ECO:0000256" key="2">
    <source>
        <dbReference type="PROSITE-ProRule" id="PRU00703"/>
    </source>
</evidence>
<dbReference type="PANTHER" id="PTHR43080:SF2">
    <property type="entry name" value="CBS DOMAIN-CONTAINING PROTEIN"/>
    <property type="match status" value="1"/>
</dbReference>
<dbReference type="CDD" id="cd04623">
    <property type="entry name" value="CBS_pair_bac_euk"/>
    <property type="match status" value="1"/>
</dbReference>
<evidence type="ECO:0000256" key="1">
    <source>
        <dbReference type="ARBA" id="ARBA00023122"/>
    </source>
</evidence>
<accession>A0A1M7QAZ7</accession>
<dbReference type="Proteomes" id="UP000184440">
    <property type="component" value="Unassembled WGS sequence"/>
</dbReference>
<dbReference type="PROSITE" id="PS51371">
    <property type="entry name" value="CBS"/>
    <property type="match status" value="2"/>
</dbReference>
<dbReference type="SUPFAM" id="SSF54631">
    <property type="entry name" value="CBS-domain pair"/>
    <property type="match status" value="1"/>
</dbReference>
<reference evidence="4 5" key="1">
    <citation type="submission" date="2016-11" db="EMBL/GenBank/DDBJ databases">
        <authorList>
            <person name="Jaros S."/>
            <person name="Januszkiewicz K."/>
            <person name="Wedrychowicz H."/>
        </authorList>
    </citation>
    <scope>NUCLEOTIDE SEQUENCE [LARGE SCALE GENOMIC DNA]</scope>
    <source>
        <strain evidence="4 5">DSM 46144</strain>
    </source>
</reference>
<protein>
    <submittedName>
        <fullName evidence="4">CBS domain-containing protein</fullName>
    </submittedName>
</protein>
<evidence type="ECO:0000313" key="4">
    <source>
        <dbReference type="EMBL" id="SHN27810.1"/>
    </source>
</evidence>
<keyword evidence="1 2" id="KW-0129">CBS domain</keyword>
<organism evidence="4 5">
    <name type="scientific">Cryptosporangium aurantiacum</name>
    <dbReference type="NCBI Taxonomy" id="134849"/>
    <lineage>
        <taxon>Bacteria</taxon>
        <taxon>Bacillati</taxon>
        <taxon>Actinomycetota</taxon>
        <taxon>Actinomycetes</taxon>
        <taxon>Cryptosporangiales</taxon>
        <taxon>Cryptosporangiaceae</taxon>
        <taxon>Cryptosporangium</taxon>
    </lineage>
</organism>